<dbReference type="PANTHER" id="PTHR37550">
    <property type="entry name" value="ANTITOXIN VAPB1"/>
    <property type="match status" value="1"/>
</dbReference>
<comment type="caution">
    <text evidence="1">The sequence shown here is derived from an EMBL/GenBank/DDBJ whole genome shotgun (WGS) entry which is preliminary data.</text>
</comment>
<keyword evidence="2" id="KW-1185">Reference proteome</keyword>
<reference evidence="1 2" key="1">
    <citation type="submission" date="2024-10" db="EMBL/GenBank/DDBJ databases">
        <authorList>
            <person name="Ratan Roy A."/>
            <person name="Morales Sandoval P.H."/>
            <person name="De Los Santos Villalobos S."/>
            <person name="Chakraborty S."/>
            <person name="Mukherjee J."/>
        </authorList>
    </citation>
    <scope>NUCLEOTIDE SEQUENCE [LARGE SCALE GENOMIC DNA]</scope>
    <source>
        <strain evidence="1 2">S1</strain>
    </source>
</reference>
<dbReference type="InterPro" id="IPR037914">
    <property type="entry name" value="SpoVT-AbrB_sf"/>
</dbReference>
<dbReference type="RefSeq" id="WP_377962946.1">
    <property type="nucleotide sequence ID" value="NZ_JBHZOL010000035.1"/>
</dbReference>
<organism evidence="1 2">
    <name type="scientific">Almyronema epifaneia S1</name>
    <dbReference type="NCBI Taxonomy" id="2991925"/>
    <lineage>
        <taxon>Bacteria</taxon>
        <taxon>Bacillati</taxon>
        <taxon>Cyanobacteriota</taxon>
        <taxon>Cyanophyceae</taxon>
        <taxon>Nodosilineales</taxon>
        <taxon>Nodosilineaceae</taxon>
        <taxon>Almyronema</taxon>
        <taxon>Almyronema epifaneia</taxon>
    </lineage>
</organism>
<dbReference type="Gene3D" id="2.10.260.10">
    <property type="match status" value="1"/>
</dbReference>
<protein>
    <submittedName>
        <fullName evidence="1">Antitoxin</fullName>
    </submittedName>
</protein>
<evidence type="ECO:0000313" key="2">
    <source>
        <dbReference type="Proteomes" id="UP001600165"/>
    </source>
</evidence>
<dbReference type="PANTHER" id="PTHR37550:SF1">
    <property type="entry name" value="SSL1300 PROTEIN"/>
    <property type="match status" value="1"/>
</dbReference>
<dbReference type="InterPro" id="IPR051734">
    <property type="entry name" value="VapB_TA_antitoxins"/>
</dbReference>
<gene>
    <name evidence="1" type="ORF">ACFVKH_05905</name>
</gene>
<accession>A0ABW6IDJ1</accession>
<evidence type="ECO:0000313" key="1">
    <source>
        <dbReference type="EMBL" id="MFE4105802.1"/>
    </source>
</evidence>
<dbReference type="EMBL" id="JBHZOL010000035">
    <property type="protein sequence ID" value="MFE4105802.1"/>
    <property type="molecule type" value="Genomic_DNA"/>
</dbReference>
<name>A0ABW6IDJ1_9CYAN</name>
<sequence length="79" mass="8734">MQNSRHVSLLTSGQDQVLTIPHELALSGTEVLLRKEGHRLIIEPIPSSSLLSLLTTLQDITDDFPDIDEGLLPLDDITF</sequence>
<dbReference type="SUPFAM" id="SSF89447">
    <property type="entry name" value="AbrB/MazE/MraZ-like"/>
    <property type="match status" value="1"/>
</dbReference>
<dbReference type="Proteomes" id="UP001600165">
    <property type="component" value="Unassembled WGS sequence"/>
</dbReference>
<proteinExistence type="predicted"/>